<dbReference type="AlphaFoldDB" id="A0A7J6VL65"/>
<feature type="transmembrane region" description="Helical" evidence="1">
    <location>
        <begin position="63"/>
        <end position="83"/>
    </location>
</feature>
<keyword evidence="1" id="KW-0472">Membrane</keyword>
<reference evidence="2 3" key="1">
    <citation type="submission" date="2020-06" db="EMBL/GenBank/DDBJ databases">
        <title>Transcriptomic and genomic resources for Thalictrum thalictroides and T. hernandezii: Facilitating candidate gene discovery in an emerging model plant lineage.</title>
        <authorList>
            <person name="Arias T."/>
            <person name="Riano-Pachon D.M."/>
            <person name="Di Stilio V.S."/>
        </authorList>
    </citation>
    <scope>NUCLEOTIDE SEQUENCE [LARGE SCALE GENOMIC DNA]</scope>
    <source>
        <strain evidence="3">cv. WT478/WT964</strain>
        <tissue evidence="2">Leaves</tissue>
    </source>
</reference>
<sequence length="86" mass="10104">MFSQHEHDSVGIIYVLLLGPWAEEKEIRGVADFPFQSSWFTMLGNSEITENRRNQKPFSRHEFLFLLLAIVLLLRVIDIHAYSRLD</sequence>
<comment type="caution">
    <text evidence="2">The sequence shown here is derived from an EMBL/GenBank/DDBJ whole genome shotgun (WGS) entry which is preliminary data.</text>
</comment>
<dbReference type="EMBL" id="JABWDY010030639">
    <property type="protein sequence ID" value="KAF5185491.1"/>
    <property type="molecule type" value="Genomic_DNA"/>
</dbReference>
<proteinExistence type="predicted"/>
<gene>
    <name evidence="2" type="ORF">FRX31_024927</name>
</gene>
<evidence type="ECO:0000313" key="2">
    <source>
        <dbReference type="EMBL" id="KAF5185491.1"/>
    </source>
</evidence>
<evidence type="ECO:0000313" key="3">
    <source>
        <dbReference type="Proteomes" id="UP000554482"/>
    </source>
</evidence>
<accession>A0A7J6VL65</accession>
<keyword evidence="1" id="KW-1133">Transmembrane helix</keyword>
<evidence type="ECO:0000256" key="1">
    <source>
        <dbReference type="SAM" id="Phobius"/>
    </source>
</evidence>
<organism evidence="2 3">
    <name type="scientific">Thalictrum thalictroides</name>
    <name type="common">Rue-anemone</name>
    <name type="synonym">Anemone thalictroides</name>
    <dbReference type="NCBI Taxonomy" id="46969"/>
    <lineage>
        <taxon>Eukaryota</taxon>
        <taxon>Viridiplantae</taxon>
        <taxon>Streptophyta</taxon>
        <taxon>Embryophyta</taxon>
        <taxon>Tracheophyta</taxon>
        <taxon>Spermatophyta</taxon>
        <taxon>Magnoliopsida</taxon>
        <taxon>Ranunculales</taxon>
        <taxon>Ranunculaceae</taxon>
        <taxon>Thalictroideae</taxon>
        <taxon>Thalictrum</taxon>
    </lineage>
</organism>
<keyword evidence="1" id="KW-0812">Transmembrane</keyword>
<protein>
    <submittedName>
        <fullName evidence="2">Uncharacterized protein</fullName>
    </submittedName>
</protein>
<keyword evidence="3" id="KW-1185">Reference proteome</keyword>
<name>A0A7J6VL65_THATH</name>
<dbReference type="Proteomes" id="UP000554482">
    <property type="component" value="Unassembled WGS sequence"/>
</dbReference>